<dbReference type="Pfam" id="PF06969">
    <property type="entry name" value="HemN_C"/>
    <property type="match status" value="1"/>
</dbReference>
<dbReference type="InterPro" id="IPR010723">
    <property type="entry name" value="HemN_C"/>
</dbReference>
<keyword evidence="1" id="KW-0949">S-adenosyl-L-methionine</keyword>
<keyword evidence="1" id="KW-0349">Heme</keyword>
<keyword evidence="1" id="KW-0479">Metal-binding</keyword>
<dbReference type="InterPro" id="IPR034505">
    <property type="entry name" value="Coproporphyrinogen-III_oxidase"/>
</dbReference>
<dbReference type="Pfam" id="PF04055">
    <property type="entry name" value="Radical_SAM"/>
    <property type="match status" value="1"/>
</dbReference>
<dbReference type="PANTHER" id="PTHR13932">
    <property type="entry name" value="COPROPORPHYRINIGEN III OXIDASE"/>
    <property type="match status" value="1"/>
</dbReference>
<organism evidence="3 4">
    <name type="scientific">Heyndrickxia sporothermodurans</name>
    <dbReference type="NCBI Taxonomy" id="46224"/>
    <lineage>
        <taxon>Bacteria</taxon>
        <taxon>Bacillati</taxon>
        <taxon>Bacillota</taxon>
        <taxon>Bacilli</taxon>
        <taxon>Bacillales</taxon>
        <taxon>Bacillaceae</taxon>
        <taxon>Heyndrickxia</taxon>
    </lineage>
</organism>
<keyword evidence="3" id="KW-0560">Oxidoreductase</keyword>
<dbReference type="GO" id="GO:0006779">
    <property type="term" value="P:porphyrin-containing compound biosynthetic process"/>
    <property type="evidence" value="ECO:0007669"/>
    <property type="project" value="InterPro"/>
</dbReference>
<protein>
    <recommendedName>
        <fullName evidence="1">Heme chaperone HemW</fullName>
    </recommendedName>
</protein>
<dbReference type="InterPro" id="IPR058240">
    <property type="entry name" value="rSAM_sf"/>
</dbReference>
<dbReference type="Gene3D" id="3.30.750.200">
    <property type="match status" value="1"/>
</dbReference>
<dbReference type="Proteomes" id="UP000075666">
    <property type="component" value="Unassembled WGS sequence"/>
</dbReference>
<dbReference type="SUPFAM" id="SSF102114">
    <property type="entry name" value="Radical SAM enzymes"/>
    <property type="match status" value="1"/>
</dbReference>
<dbReference type="GO" id="GO:0005737">
    <property type="term" value="C:cytoplasm"/>
    <property type="evidence" value="ECO:0007669"/>
    <property type="project" value="UniProtKB-SubCell"/>
</dbReference>
<evidence type="ECO:0000259" key="2">
    <source>
        <dbReference type="PROSITE" id="PS51918"/>
    </source>
</evidence>
<reference evidence="3 4" key="1">
    <citation type="submission" date="2016-01" db="EMBL/GenBank/DDBJ databases">
        <title>Genome Sequences of Twelve Sporeforming Bacillus Species Isolated from Foods.</title>
        <authorList>
            <person name="Berendsen E.M."/>
            <person name="Wells-Bennik M.H."/>
            <person name="Krawcyk A.O."/>
            <person name="De Jong A."/>
            <person name="Holsappel S."/>
            <person name="Eijlander R.T."/>
            <person name="Kuipers O.P."/>
        </authorList>
    </citation>
    <scope>NUCLEOTIDE SEQUENCE [LARGE SCALE GENOMIC DNA]</scope>
    <source>
        <strain evidence="3 4">B4102</strain>
    </source>
</reference>
<evidence type="ECO:0000256" key="1">
    <source>
        <dbReference type="RuleBase" id="RU364116"/>
    </source>
</evidence>
<accession>A0A150LGX7</accession>
<dbReference type="PROSITE" id="PS51918">
    <property type="entry name" value="RADICAL_SAM"/>
    <property type="match status" value="1"/>
</dbReference>
<dbReference type="PATRIC" id="fig|46224.3.peg.3300"/>
<dbReference type="NCBIfam" id="TIGR00539">
    <property type="entry name" value="hemN_rel"/>
    <property type="match status" value="1"/>
</dbReference>
<dbReference type="PANTHER" id="PTHR13932:SF5">
    <property type="entry name" value="RADICAL S-ADENOSYL METHIONINE DOMAIN-CONTAINING PROTEIN 1, MITOCHONDRIAL"/>
    <property type="match status" value="1"/>
</dbReference>
<comment type="caution">
    <text evidence="3">The sequence shown here is derived from an EMBL/GenBank/DDBJ whole genome shotgun (WGS) entry which is preliminary data.</text>
</comment>
<name>A0A150LGX7_9BACI</name>
<comment type="subcellular location">
    <subcellularLocation>
        <location evidence="1">Cytoplasm</location>
    </subcellularLocation>
</comment>
<keyword evidence="1" id="KW-0963">Cytoplasm</keyword>
<dbReference type="GO" id="GO:0051539">
    <property type="term" value="F:4 iron, 4 sulfur cluster binding"/>
    <property type="evidence" value="ECO:0007669"/>
    <property type="project" value="UniProtKB-UniRule"/>
</dbReference>
<keyword evidence="1" id="KW-0411">Iron-sulfur</keyword>
<keyword evidence="1" id="KW-0004">4Fe-4S</keyword>
<dbReference type="InterPro" id="IPR007197">
    <property type="entry name" value="rSAM"/>
</dbReference>
<comment type="similarity">
    <text evidence="1">Belongs to the anaerobic coproporphyrinogen-III oxidase family.</text>
</comment>
<dbReference type="GO" id="GO:0004109">
    <property type="term" value="F:coproporphyrinogen oxidase activity"/>
    <property type="evidence" value="ECO:0007669"/>
    <property type="project" value="InterPro"/>
</dbReference>
<keyword evidence="4" id="KW-1185">Reference proteome</keyword>
<dbReference type="EMBL" id="LQYN01000004">
    <property type="protein sequence ID" value="KYD11611.1"/>
    <property type="molecule type" value="Genomic_DNA"/>
</dbReference>
<dbReference type="InterPro" id="IPR004559">
    <property type="entry name" value="HemW-like"/>
</dbReference>
<sequence length="266" mass="30853">MNRLSFGVQSFNDELLKKIGRTHTSKEVYQTVHKAQSAGFTNISIDLIYSLPGQTEEDFKDTLSKAFQLELPHYSSYSLIVEPKTIFYNLMKKGKLHLPSEESEANMYSLLMDEMGKHGYEQYEISNFSKPGYESRHNLVYWNNEEYYGFGAGAHGYVDGMRQSNIGPIKKYIEKIQDKQLPIFETNVLTPAEMMEEHMFLGLRKNEGISISQFNNRFDKPLLTVFEKPIKEMIEKGWLEIVEGYVRLTKTGRFFGNEVFQSFLVL</sequence>
<keyword evidence="1" id="KW-0408">Iron</keyword>
<dbReference type="GO" id="GO:0046872">
    <property type="term" value="F:metal ion binding"/>
    <property type="evidence" value="ECO:0007669"/>
    <property type="project" value="UniProtKB-UniRule"/>
</dbReference>
<evidence type="ECO:0000313" key="4">
    <source>
        <dbReference type="Proteomes" id="UP000075666"/>
    </source>
</evidence>
<feature type="domain" description="Radical SAM core" evidence="2">
    <location>
        <begin position="1"/>
        <end position="121"/>
    </location>
</feature>
<comment type="function">
    <text evidence="1">Probably acts as a heme chaperone, transferring heme to an unknown acceptor. Binds one molecule of heme per monomer, possibly covalently. Binds 1 [4Fe-4S] cluster. The cluster is coordinated with 3 cysteines and an exchangeable S-adenosyl-L-methionine.</text>
</comment>
<dbReference type="STRING" id="46224.B4102_1514"/>
<keyword evidence="1" id="KW-0143">Chaperone</keyword>
<proteinExistence type="inferred from homology"/>
<dbReference type="AlphaFoldDB" id="A0A150LGX7"/>
<evidence type="ECO:0000313" key="3">
    <source>
        <dbReference type="EMBL" id="KYD11611.1"/>
    </source>
</evidence>
<gene>
    <name evidence="3" type="ORF">B4102_1514</name>
</gene>